<dbReference type="EMBL" id="LIZY01000102">
    <property type="protein sequence ID" value="KPJ62797.1"/>
    <property type="molecule type" value="Genomic_DNA"/>
</dbReference>
<evidence type="ECO:0000256" key="1">
    <source>
        <dbReference type="SAM" id="MobiDB-lite"/>
    </source>
</evidence>
<evidence type="ECO:0000313" key="3">
    <source>
        <dbReference type="Proteomes" id="UP000052020"/>
    </source>
</evidence>
<protein>
    <submittedName>
        <fullName evidence="2">Uncharacterized protein</fullName>
    </submittedName>
</protein>
<dbReference type="AlphaFoldDB" id="A0A0S7XJX5"/>
<evidence type="ECO:0000313" key="2">
    <source>
        <dbReference type="EMBL" id="KPJ62797.1"/>
    </source>
</evidence>
<proteinExistence type="predicted"/>
<accession>A0A0S7XJX5</accession>
<name>A0A0S7XJX5_9BACT</name>
<reference evidence="2 3" key="1">
    <citation type="journal article" date="2015" name="Microbiome">
        <title>Genomic resolution of linkages in carbon, nitrogen, and sulfur cycling among widespread estuary sediment bacteria.</title>
        <authorList>
            <person name="Baker B.J."/>
            <person name="Lazar C.S."/>
            <person name="Teske A.P."/>
            <person name="Dick G.J."/>
        </authorList>
    </citation>
    <scope>NUCLEOTIDE SEQUENCE [LARGE SCALE GENOMIC DNA]</scope>
    <source>
        <strain evidence="2">DG_56</strain>
    </source>
</reference>
<gene>
    <name evidence="2" type="ORF">AMK68_04505</name>
</gene>
<organism evidence="2 3">
    <name type="scientific">candidate division KD3-62 bacterium DG_56</name>
    <dbReference type="NCBI Taxonomy" id="1704032"/>
    <lineage>
        <taxon>Bacteria</taxon>
        <taxon>candidate division KD3-62</taxon>
    </lineage>
</organism>
<dbReference type="Proteomes" id="UP000052020">
    <property type="component" value="Unassembled WGS sequence"/>
</dbReference>
<comment type="caution">
    <text evidence="2">The sequence shown here is derived from an EMBL/GenBank/DDBJ whole genome shotgun (WGS) entry which is preliminary data.</text>
</comment>
<sequence length="66" mass="7565">MWPLRSWTPDRRRPRFPPWSHTCDAGGQRSSPGRCRPSPIVRRPSLRLRVRAGPTLLTSLSCPGTW</sequence>
<feature type="region of interest" description="Disordered" evidence="1">
    <location>
        <begin position="1"/>
        <end position="42"/>
    </location>
</feature>